<dbReference type="GO" id="GO:0030976">
    <property type="term" value="F:thiamine pyrophosphate binding"/>
    <property type="evidence" value="ECO:0007669"/>
    <property type="project" value="InterPro"/>
</dbReference>
<dbReference type="GO" id="GO:0009099">
    <property type="term" value="P:L-valine biosynthetic process"/>
    <property type="evidence" value="ECO:0007669"/>
    <property type="project" value="TreeGrafter"/>
</dbReference>
<sequence length="1103" mass="118985">MPASRGSTYTIANLIADRLAAANVELVFGGHGAAASPLITAIVQHPRLHWVLVRNETAAPFAASAYAKYYRKLGVCVTTSGPGAAYTVCGMVDALADSVPVLLLSGLVSRSNIGHEGFQDTRTAQLMHGAGVQFAKAPMTADRFLSLLDSAIRFALERSTAAHLAIPVDVQTSPSDESALARLPFHIAEVPRCAAVSVEHAGRLLLGHRVVILCGLRAAQARCSSTILKLAETLCAPVITTLDAKGAVDEHHPLVLGVDGIFGNPGMAAPRALVSTAECILAIGVDRCDPVVLDSTGQQQVRVFGVDDTLATRLQVYYHVECMLIDPELEALLSALTASVREMQSKRMLPPGPQQARDYSSRLWKYFLDGEWRERQASLPSSPRRAAVLSKTPHAMVTGRRSMLDTDDTADEGDDEVRGFCHPRHLLTALSAKLGPDDVVVVDIGDVTIWAGLCLCFDGQGTRLLSSINMGSMGYAVPAAVSMGVSLKRRKSEGVVYLITGDGGFEMAEQELGTALQQGLDNLVVIVLRNGVMGRVRFGNTGVAGDEIILPDLQRLAQAYRMGFARVQRPAEAPAALESALAAQQRGDARHSFLIDLVESPELKAEYATVESNRVPVLRLIAEYLPTEALTASDMELLSIFDLDNDGLISPEEMRIARQVFDSFIMVHRQRQRMDAESAGETEDVAASAALSTEDREYLLQLLRSGDFFGCIASQKLLVEPLESSPDSNQSPVKVYNLHPHAPQPPGSRARALGSVRNLIEGKIPSVEALSRIPIDSQDYIAGFELGTVDGRPPETMGEAIIVHGTAYCTLTGELPAATSPATSDGTSNQQQSPAEAPEAPPAEYYRTVRGRYLSSVAFLGMPQGAVPDFYVSYEAPGVQLPTGVQGTNAGSKKIPAGLPWSRVLNDLYLQTGTTNPLFFYGIAEFSHFTATAISRAPVFNENVIANRHKYYREPNLITGSQPAAVVGLLSVAEAIEDEAFRTALDAHLYRGYFQLYADRDTVDASPEQQTPQDGHVADQGDHSCHTCRLMALQRIRSELQQHPSLLLSHTHALALRRPVQHLGDIEPDVVWRAVHLLANSCVTKVHMSVHVVRGLDALESGT</sequence>
<gene>
    <name evidence="5" type="ORF">CYME_CMO344C</name>
</gene>
<dbReference type="OMA" id="EMCIADS"/>
<dbReference type="EMBL" id="AP006497">
    <property type="protein sequence ID" value="BAM81666.1"/>
    <property type="molecule type" value="Genomic_DNA"/>
</dbReference>
<comment type="similarity">
    <text evidence="1">Belongs to the TPP enzyme family.</text>
</comment>
<dbReference type="InterPro" id="IPR012001">
    <property type="entry name" value="Thiamin_PyroP_enz_TPP-bd_dom"/>
</dbReference>
<dbReference type="InterPro" id="IPR018247">
    <property type="entry name" value="EF_Hand_1_Ca_BS"/>
</dbReference>
<dbReference type="STRING" id="280699.M1UUU6"/>
<dbReference type="GO" id="GO:0005739">
    <property type="term" value="C:mitochondrion"/>
    <property type="evidence" value="ECO:0007669"/>
    <property type="project" value="TreeGrafter"/>
</dbReference>
<protein>
    <submittedName>
        <fullName evidence="5">Similar to acetohydroxy acid synthase, large subunit</fullName>
    </submittedName>
</protein>
<dbReference type="InterPro" id="IPR029035">
    <property type="entry name" value="DHS-like_NAD/FAD-binding_dom"/>
</dbReference>
<dbReference type="PROSITE" id="PS50222">
    <property type="entry name" value="EF_HAND_2"/>
    <property type="match status" value="1"/>
</dbReference>
<dbReference type="PANTHER" id="PTHR18968:SF13">
    <property type="entry name" value="ACETOLACTATE SYNTHASE CATALYTIC SUBUNIT, MITOCHONDRIAL"/>
    <property type="match status" value="1"/>
</dbReference>
<proteinExistence type="inferred from homology"/>
<keyword evidence="2" id="KW-0786">Thiamine pyrophosphate</keyword>
<dbReference type="SUPFAM" id="SSF52467">
    <property type="entry name" value="DHS-like NAD/FAD-binding domain"/>
    <property type="match status" value="1"/>
</dbReference>
<evidence type="ECO:0000259" key="4">
    <source>
        <dbReference type="PROSITE" id="PS50222"/>
    </source>
</evidence>
<dbReference type="InterPro" id="IPR029061">
    <property type="entry name" value="THDP-binding"/>
</dbReference>
<feature type="compositionally biased region" description="Polar residues" evidence="3">
    <location>
        <begin position="820"/>
        <end position="833"/>
    </location>
</feature>
<dbReference type="Gene3D" id="3.40.50.970">
    <property type="match status" value="2"/>
</dbReference>
<evidence type="ECO:0000256" key="2">
    <source>
        <dbReference type="ARBA" id="ARBA00023052"/>
    </source>
</evidence>
<dbReference type="SUPFAM" id="SSF52518">
    <property type="entry name" value="Thiamin diphosphate-binding fold (THDP-binding)"/>
    <property type="match status" value="2"/>
</dbReference>
<dbReference type="KEGG" id="cme:CYME_CMO344C"/>
<dbReference type="InterPro" id="IPR011766">
    <property type="entry name" value="TPP_enzyme_TPP-bd"/>
</dbReference>
<dbReference type="Proteomes" id="UP000007014">
    <property type="component" value="Chromosome 15"/>
</dbReference>
<dbReference type="HOGENOM" id="CLU_282918_0_0_1"/>
<keyword evidence="6" id="KW-1185">Reference proteome</keyword>
<organism evidence="5 6">
    <name type="scientific">Cyanidioschyzon merolae (strain NIES-3377 / 10D)</name>
    <name type="common">Unicellular red alga</name>
    <dbReference type="NCBI Taxonomy" id="280699"/>
    <lineage>
        <taxon>Eukaryota</taxon>
        <taxon>Rhodophyta</taxon>
        <taxon>Bangiophyceae</taxon>
        <taxon>Cyanidiales</taxon>
        <taxon>Cyanidiaceae</taxon>
        <taxon>Cyanidioschyzon</taxon>
    </lineage>
</organism>
<dbReference type="InterPro" id="IPR012000">
    <property type="entry name" value="Thiamin_PyroP_enz_cen_dom"/>
</dbReference>
<evidence type="ECO:0000313" key="6">
    <source>
        <dbReference type="Proteomes" id="UP000007014"/>
    </source>
</evidence>
<dbReference type="Pfam" id="PF02776">
    <property type="entry name" value="TPP_enzyme_N"/>
    <property type="match status" value="1"/>
</dbReference>
<dbReference type="PROSITE" id="PS00018">
    <property type="entry name" value="EF_HAND_1"/>
    <property type="match status" value="1"/>
</dbReference>
<dbReference type="eggNOG" id="KOG4166">
    <property type="taxonomic scope" value="Eukaryota"/>
</dbReference>
<dbReference type="Gene3D" id="3.40.50.1220">
    <property type="entry name" value="TPP-binding domain"/>
    <property type="match status" value="1"/>
</dbReference>
<evidence type="ECO:0000256" key="1">
    <source>
        <dbReference type="ARBA" id="ARBA00007812"/>
    </source>
</evidence>
<dbReference type="GO" id="GO:0009097">
    <property type="term" value="P:isoleucine biosynthetic process"/>
    <property type="evidence" value="ECO:0007669"/>
    <property type="project" value="TreeGrafter"/>
</dbReference>
<accession>M1UUU6</accession>
<dbReference type="GO" id="GO:0050660">
    <property type="term" value="F:flavin adenine dinucleotide binding"/>
    <property type="evidence" value="ECO:0007669"/>
    <property type="project" value="TreeGrafter"/>
</dbReference>
<dbReference type="Pfam" id="PF00205">
    <property type="entry name" value="TPP_enzyme_M"/>
    <property type="match status" value="1"/>
</dbReference>
<dbReference type="InterPro" id="IPR045229">
    <property type="entry name" value="TPP_enz"/>
</dbReference>
<dbReference type="GO" id="GO:0005509">
    <property type="term" value="F:calcium ion binding"/>
    <property type="evidence" value="ECO:0007669"/>
    <property type="project" value="InterPro"/>
</dbReference>
<dbReference type="GO" id="GO:0003984">
    <property type="term" value="F:acetolactate synthase activity"/>
    <property type="evidence" value="ECO:0007669"/>
    <property type="project" value="TreeGrafter"/>
</dbReference>
<feature type="domain" description="EF-hand" evidence="4">
    <location>
        <begin position="635"/>
        <end position="664"/>
    </location>
</feature>
<dbReference type="OrthoDB" id="10266919at2759"/>
<reference evidence="5 6" key="1">
    <citation type="journal article" date="2004" name="Nature">
        <title>Genome sequence of the ultrasmall unicellular red alga Cyanidioschyzon merolae 10D.</title>
        <authorList>
            <person name="Matsuzaki M."/>
            <person name="Misumi O."/>
            <person name="Shin-i T."/>
            <person name="Maruyama S."/>
            <person name="Takahara M."/>
            <person name="Miyagishima S."/>
            <person name="Mori T."/>
            <person name="Nishida K."/>
            <person name="Yagisawa F."/>
            <person name="Nishida K."/>
            <person name="Yoshida Y."/>
            <person name="Nishimura Y."/>
            <person name="Nakao S."/>
            <person name="Kobayashi T."/>
            <person name="Momoyama Y."/>
            <person name="Higashiyama T."/>
            <person name="Minoda A."/>
            <person name="Sano M."/>
            <person name="Nomoto H."/>
            <person name="Oishi K."/>
            <person name="Hayashi H."/>
            <person name="Ohta F."/>
            <person name="Nishizaka S."/>
            <person name="Haga S."/>
            <person name="Miura S."/>
            <person name="Morishita T."/>
            <person name="Kabeya Y."/>
            <person name="Terasawa K."/>
            <person name="Suzuki Y."/>
            <person name="Ishii Y."/>
            <person name="Asakawa S."/>
            <person name="Takano H."/>
            <person name="Ohta N."/>
            <person name="Kuroiwa H."/>
            <person name="Tanaka K."/>
            <person name="Shimizu N."/>
            <person name="Sugano S."/>
            <person name="Sato N."/>
            <person name="Nozaki H."/>
            <person name="Ogasawara N."/>
            <person name="Kohara Y."/>
            <person name="Kuroiwa T."/>
        </authorList>
    </citation>
    <scope>NUCLEOTIDE SEQUENCE [LARGE SCALE GENOMIC DNA]</scope>
    <source>
        <strain evidence="5 6">10D</strain>
    </source>
</reference>
<dbReference type="Pfam" id="PF02775">
    <property type="entry name" value="TPP_enzyme_C"/>
    <property type="match status" value="1"/>
</dbReference>
<dbReference type="GO" id="GO:0005948">
    <property type="term" value="C:acetolactate synthase complex"/>
    <property type="evidence" value="ECO:0007669"/>
    <property type="project" value="TreeGrafter"/>
</dbReference>
<dbReference type="RefSeq" id="XP_005537702.1">
    <property type="nucleotide sequence ID" value="XM_005537645.1"/>
</dbReference>
<feature type="region of interest" description="Disordered" evidence="3">
    <location>
        <begin position="816"/>
        <end position="842"/>
    </location>
</feature>
<evidence type="ECO:0000313" key="5">
    <source>
        <dbReference type="EMBL" id="BAM81666.1"/>
    </source>
</evidence>
<dbReference type="GeneID" id="16995812"/>
<dbReference type="AlphaFoldDB" id="M1UUU6"/>
<dbReference type="Gramene" id="CMO344CT">
    <property type="protein sequence ID" value="CMO344CT"/>
    <property type="gene ID" value="CMO344C"/>
</dbReference>
<dbReference type="PANTHER" id="PTHR18968">
    <property type="entry name" value="THIAMINE PYROPHOSPHATE ENZYMES"/>
    <property type="match status" value="1"/>
</dbReference>
<name>M1UUU6_CYAM1</name>
<dbReference type="GO" id="GO:0000287">
    <property type="term" value="F:magnesium ion binding"/>
    <property type="evidence" value="ECO:0007669"/>
    <property type="project" value="InterPro"/>
</dbReference>
<reference evidence="5 6" key="2">
    <citation type="journal article" date="2007" name="BMC Biol.">
        <title>A 100%-complete sequence reveals unusually simple genomic features in the hot-spring red alga Cyanidioschyzon merolae.</title>
        <authorList>
            <person name="Nozaki H."/>
            <person name="Takano H."/>
            <person name="Misumi O."/>
            <person name="Terasawa K."/>
            <person name="Matsuzaki M."/>
            <person name="Maruyama S."/>
            <person name="Nishida K."/>
            <person name="Yagisawa F."/>
            <person name="Yoshida Y."/>
            <person name="Fujiwara T."/>
            <person name="Takio S."/>
            <person name="Tamura K."/>
            <person name="Chung S.J."/>
            <person name="Nakamura S."/>
            <person name="Kuroiwa H."/>
            <person name="Tanaka K."/>
            <person name="Sato N."/>
            <person name="Kuroiwa T."/>
        </authorList>
    </citation>
    <scope>NUCLEOTIDE SEQUENCE [LARGE SCALE GENOMIC DNA]</scope>
    <source>
        <strain evidence="5 6">10D</strain>
    </source>
</reference>
<dbReference type="InterPro" id="IPR002048">
    <property type="entry name" value="EF_hand_dom"/>
</dbReference>
<evidence type="ECO:0000256" key="3">
    <source>
        <dbReference type="SAM" id="MobiDB-lite"/>
    </source>
</evidence>